<dbReference type="PANTHER" id="PTHR22916">
    <property type="entry name" value="GLYCOSYLTRANSFERASE"/>
    <property type="match status" value="1"/>
</dbReference>
<accession>A0A9D2SST9</accession>
<feature type="domain" description="Glycosyltransferase 2-like" evidence="3">
    <location>
        <begin position="8"/>
        <end position="172"/>
    </location>
</feature>
<gene>
    <name evidence="4" type="ORF">H9761_18245</name>
</gene>
<keyword evidence="1" id="KW-0328">Glycosyltransferase</keyword>
<evidence type="ECO:0000259" key="3">
    <source>
        <dbReference type="Pfam" id="PF00535"/>
    </source>
</evidence>
<dbReference type="EMBL" id="DWWS01000069">
    <property type="protein sequence ID" value="HJC25606.1"/>
    <property type="molecule type" value="Genomic_DNA"/>
</dbReference>
<name>A0A9D2SST9_9FIRM</name>
<protein>
    <submittedName>
        <fullName evidence="4">Glycosyltransferase</fullName>
    </submittedName>
</protein>
<proteinExistence type="predicted"/>
<dbReference type="InterPro" id="IPR001173">
    <property type="entry name" value="Glyco_trans_2-like"/>
</dbReference>
<dbReference type="PANTHER" id="PTHR22916:SF51">
    <property type="entry name" value="GLYCOSYLTRANSFERASE EPSH-RELATED"/>
    <property type="match status" value="1"/>
</dbReference>
<dbReference type="Gene3D" id="3.90.550.10">
    <property type="entry name" value="Spore Coat Polysaccharide Biosynthesis Protein SpsA, Chain A"/>
    <property type="match status" value="1"/>
</dbReference>
<dbReference type="AlphaFoldDB" id="A0A9D2SST9"/>
<dbReference type="GO" id="GO:0016757">
    <property type="term" value="F:glycosyltransferase activity"/>
    <property type="evidence" value="ECO:0007669"/>
    <property type="project" value="UniProtKB-KW"/>
</dbReference>
<dbReference type="InterPro" id="IPR029044">
    <property type="entry name" value="Nucleotide-diphossugar_trans"/>
</dbReference>
<evidence type="ECO:0000313" key="5">
    <source>
        <dbReference type="Proteomes" id="UP000823891"/>
    </source>
</evidence>
<reference evidence="4" key="2">
    <citation type="submission" date="2021-04" db="EMBL/GenBank/DDBJ databases">
        <authorList>
            <person name="Gilroy R."/>
        </authorList>
    </citation>
    <scope>NUCLEOTIDE SEQUENCE</scope>
    <source>
        <strain evidence="4">USAMLcec2-132</strain>
    </source>
</reference>
<keyword evidence="2" id="KW-0808">Transferase</keyword>
<sequence>MNVLPYISVIIPIYNVHLYLERALNNICNQTLSNIEILLIDDGSEDKSAQICAQFAKADSRIRFLSIPHRGVSAARNAGLDIATGEYIAFIDSDDWPEVDMLEYLYMNALRYQADISTCEFIKEYADKPSTIRGSHKDYLVDWKTMIKEINYNGDFDAFLFNKIFRHSFLSQLRFPTGVSIGEDYDFIISVLLKHPVIFHGGACKYHYYQRSASISYTGFRTAAAASRNRKNYRKVYLIQTAYDSGLKESALAYFVLQEMAVIISMAKSDCYDKDIINGVKQEVRAHLLEYIKINRVPFYLKVCSILLSINERMLLLPYKVFFHRARSVSES</sequence>
<reference evidence="4" key="1">
    <citation type="journal article" date="2021" name="PeerJ">
        <title>Extensive microbial diversity within the chicken gut microbiome revealed by metagenomics and culture.</title>
        <authorList>
            <person name="Gilroy R."/>
            <person name="Ravi A."/>
            <person name="Getino M."/>
            <person name="Pursley I."/>
            <person name="Horton D.L."/>
            <person name="Alikhan N.F."/>
            <person name="Baker D."/>
            <person name="Gharbi K."/>
            <person name="Hall N."/>
            <person name="Watson M."/>
            <person name="Adriaenssens E.M."/>
            <person name="Foster-Nyarko E."/>
            <person name="Jarju S."/>
            <person name="Secka A."/>
            <person name="Antonio M."/>
            <person name="Oren A."/>
            <person name="Chaudhuri R.R."/>
            <person name="La Ragione R."/>
            <person name="Hildebrand F."/>
            <person name="Pallen M.J."/>
        </authorList>
    </citation>
    <scope>NUCLEOTIDE SEQUENCE</scope>
    <source>
        <strain evidence="4">USAMLcec2-132</strain>
    </source>
</reference>
<dbReference type="Pfam" id="PF00535">
    <property type="entry name" value="Glycos_transf_2"/>
    <property type="match status" value="1"/>
</dbReference>
<dbReference type="SUPFAM" id="SSF53448">
    <property type="entry name" value="Nucleotide-diphospho-sugar transferases"/>
    <property type="match status" value="1"/>
</dbReference>
<organism evidence="4 5">
    <name type="scientific">Candidatus Eisenbergiella merdavium</name>
    <dbReference type="NCBI Taxonomy" id="2838551"/>
    <lineage>
        <taxon>Bacteria</taxon>
        <taxon>Bacillati</taxon>
        <taxon>Bacillota</taxon>
        <taxon>Clostridia</taxon>
        <taxon>Lachnospirales</taxon>
        <taxon>Lachnospiraceae</taxon>
        <taxon>Eisenbergiella</taxon>
    </lineage>
</organism>
<evidence type="ECO:0000256" key="2">
    <source>
        <dbReference type="ARBA" id="ARBA00022679"/>
    </source>
</evidence>
<dbReference type="CDD" id="cd00761">
    <property type="entry name" value="Glyco_tranf_GTA_type"/>
    <property type="match status" value="1"/>
</dbReference>
<comment type="caution">
    <text evidence="4">The sequence shown here is derived from an EMBL/GenBank/DDBJ whole genome shotgun (WGS) entry which is preliminary data.</text>
</comment>
<dbReference type="Proteomes" id="UP000823891">
    <property type="component" value="Unassembled WGS sequence"/>
</dbReference>
<evidence type="ECO:0000256" key="1">
    <source>
        <dbReference type="ARBA" id="ARBA00022676"/>
    </source>
</evidence>
<evidence type="ECO:0000313" key="4">
    <source>
        <dbReference type="EMBL" id="HJC25606.1"/>
    </source>
</evidence>